<accession>Q49766</accession>
<dbReference type="EMBL" id="U00016">
    <property type="protein sequence ID" value="AAA17172.1"/>
    <property type="molecule type" value="Genomic_DNA"/>
</dbReference>
<reference evidence="1" key="1">
    <citation type="submission" date="1994-01" db="EMBL/GenBank/DDBJ databases">
        <authorList>
            <person name="Smith D.R."/>
        </authorList>
    </citation>
    <scope>NUCLEOTIDE SEQUENCE</scope>
</reference>
<proteinExistence type="predicted"/>
<evidence type="ECO:0000313" key="1">
    <source>
        <dbReference type="EMBL" id="AAA17172.1"/>
    </source>
</evidence>
<name>Q49766_MYCLR</name>
<reference evidence="1" key="2">
    <citation type="submission" date="1994-03" db="EMBL/GenBank/DDBJ databases">
        <authorList>
            <person name="Robison K."/>
        </authorList>
    </citation>
    <scope>NUCLEOTIDE SEQUENCE</scope>
</reference>
<dbReference type="AlphaFoldDB" id="Q49766"/>
<protein>
    <submittedName>
        <fullName evidence="1">B1937_F3_100</fullName>
    </submittedName>
</protein>
<dbReference type="PIR" id="S72604">
    <property type="entry name" value="S72604"/>
</dbReference>
<sequence>MLLRIACEITATVMLVVFLYGNLGLNWSLFGAATSHGGGQLRGYWRWSTQLGTPERILDFVGDSTSFAVDLIAVDTDQLIVGSRRQRAHPGLQLAKRTICVQD</sequence>
<organism evidence="1">
    <name type="scientific">Mycobacterium leprae</name>
    <dbReference type="NCBI Taxonomy" id="1769"/>
    <lineage>
        <taxon>Bacteria</taxon>
        <taxon>Bacillati</taxon>
        <taxon>Actinomycetota</taxon>
        <taxon>Actinomycetes</taxon>
        <taxon>Mycobacteriales</taxon>
        <taxon>Mycobacteriaceae</taxon>
        <taxon>Mycobacterium</taxon>
    </lineage>
</organism>